<dbReference type="InterPro" id="IPR003959">
    <property type="entry name" value="ATPase_AAA_core"/>
</dbReference>
<reference evidence="9 10" key="1">
    <citation type="journal article" date="2016" name="Nat. Commun.">
        <title>Thousands of microbial genomes shed light on interconnected biogeochemical processes in an aquifer system.</title>
        <authorList>
            <person name="Anantharaman K."/>
            <person name="Brown C.T."/>
            <person name="Hug L.A."/>
            <person name="Sharon I."/>
            <person name="Castelle C.J."/>
            <person name="Probst A.J."/>
            <person name="Thomas B.C."/>
            <person name="Singh A."/>
            <person name="Wilkins M.J."/>
            <person name="Karaoz U."/>
            <person name="Brodie E.L."/>
            <person name="Williams K.H."/>
            <person name="Hubbard S.S."/>
            <person name="Banfield J.F."/>
        </authorList>
    </citation>
    <scope>NUCLEOTIDE SEQUENCE [LARGE SCALE GENOMIC DNA]</scope>
</reference>
<dbReference type="InterPro" id="IPR003593">
    <property type="entry name" value="AAA+_ATPase"/>
</dbReference>
<feature type="region of interest" description="Disordered" evidence="6">
    <location>
        <begin position="535"/>
        <end position="560"/>
    </location>
</feature>
<dbReference type="PANTHER" id="PTHR11638">
    <property type="entry name" value="ATP-DEPENDENT CLP PROTEASE"/>
    <property type="match status" value="1"/>
</dbReference>
<evidence type="ECO:0000256" key="3">
    <source>
        <dbReference type="ARBA" id="ARBA00022840"/>
    </source>
</evidence>
<keyword evidence="3" id="KW-0067">ATP-binding</keyword>
<evidence type="ECO:0008006" key="11">
    <source>
        <dbReference type="Google" id="ProtNLM"/>
    </source>
</evidence>
<feature type="domain" description="Clp ATPase C-terminal" evidence="8">
    <location>
        <begin position="668"/>
        <end position="757"/>
    </location>
</feature>
<evidence type="ECO:0000259" key="7">
    <source>
        <dbReference type="SMART" id="SM00382"/>
    </source>
</evidence>
<evidence type="ECO:0000313" key="9">
    <source>
        <dbReference type="EMBL" id="OGK55325.1"/>
    </source>
</evidence>
<proteinExistence type="predicted"/>
<evidence type="ECO:0000313" key="10">
    <source>
        <dbReference type="Proteomes" id="UP000177418"/>
    </source>
</evidence>
<protein>
    <recommendedName>
        <fullName evidence="11">Clp R domain-containing protein</fullName>
    </recommendedName>
</protein>
<dbReference type="Pfam" id="PF07724">
    <property type="entry name" value="AAA_2"/>
    <property type="match status" value="1"/>
</dbReference>
<dbReference type="GO" id="GO:0005524">
    <property type="term" value="F:ATP binding"/>
    <property type="evidence" value="ECO:0007669"/>
    <property type="project" value="UniProtKB-KW"/>
</dbReference>
<dbReference type="CDD" id="cd19499">
    <property type="entry name" value="RecA-like_ClpB_Hsp104-like"/>
    <property type="match status" value="1"/>
</dbReference>
<dbReference type="PRINTS" id="PR00300">
    <property type="entry name" value="CLPPROTEASEA"/>
</dbReference>
<dbReference type="PANTHER" id="PTHR11638:SF18">
    <property type="entry name" value="HEAT SHOCK PROTEIN 104"/>
    <property type="match status" value="1"/>
</dbReference>
<dbReference type="Proteomes" id="UP000177418">
    <property type="component" value="Unassembled WGS sequence"/>
</dbReference>
<dbReference type="InterPro" id="IPR050130">
    <property type="entry name" value="ClpA_ClpB"/>
</dbReference>
<dbReference type="InterPro" id="IPR027417">
    <property type="entry name" value="P-loop_NTPase"/>
</dbReference>
<feature type="compositionally biased region" description="Basic and acidic residues" evidence="6">
    <location>
        <begin position="544"/>
        <end position="558"/>
    </location>
</feature>
<dbReference type="GO" id="GO:0034605">
    <property type="term" value="P:cellular response to heat"/>
    <property type="evidence" value="ECO:0007669"/>
    <property type="project" value="TreeGrafter"/>
</dbReference>
<dbReference type="InterPro" id="IPR001270">
    <property type="entry name" value="ClpA/B"/>
</dbReference>
<dbReference type="SMART" id="SM01086">
    <property type="entry name" value="ClpB_D2-small"/>
    <property type="match status" value="1"/>
</dbReference>
<feature type="compositionally biased region" description="Basic and acidic residues" evidence="6">
    <location>
        <begin position="815"/>
        <end position="833"/>
    </location>
</feature>
<dbReference type="Gene3D" id="4.10.860.10">
    <property type="entry name" value="UVR domain"/>
    <property type="match status" value="1"/>
</dbReference>
<dbReference type="Pfam" id="PF17871">
    <property type="entry name" value="AAA_lid_9"/>
    <property type="match status" value="1"/>
</dbReference>
<dbReference type="FunFam" id="3.40.50.300:FF:000025">
    <property type="entry name" value="ATP-dependent Clp protease subunit"/>
    <property type="match status" value="1"/>
</dbReference>
<accession>A0A1F7JIA6</accession>
<keyword evidence="1" id="KW-0677">Repeat</keyword>
<feature type="compositionally biased region" description="Basic and acidic residues" evidence="6">
    <location>
        <begin position="842"/>
        <end position="861"/>
    </location>
</feature>
<feature type="coiled-coil region" evidence="5">
    <location>
        <begin position="97"/>
        <end position="143"/>
    </location>
</feature>
<dbReference type="GO" id="GO:0016887">
    <property type="term" value="F:ATP hydrolysis activity"/>
    <property type="evidence" value="ECO:0007669"/>
    <property type="project" value="InterPro"/>
</dbReference>
<dbReference type="GO" id="GO:0005737">
    <property type="term" value="C:cytoplasm"/>
    <property type="evidence" value="ECO:0007669"/>
    <property type="project" value="TreeGrafter"/>
</dbReference>
<organism evidence="9 10">
    <name type="scientific">Candidatus Roizmanbacteria bacterium RIFCSPLOWO2_02_FULL_36_11</name>
    <dbReference type="NCBI Taxonomy" id="1802071"/>
    <lineage>
        <taxon>Bacteria</taxon>
        <taxon>Candidatus Roizmaniibacteriota</taxon>
    </lineage>
</organism>
<dbReference type="EMBL" id="MGAV01000007">
    <property type="protein sequence ID" value="OGK55325.1"/>
    <property type="molecule type" value="Genomic_DNA"/>
</dbReference>
<evidence type="ECO:0000256" key="6">
    <source>
        <dbReference type="SAM" id="MobiDB-lite"/>
    </source>
</evidence>
<keyword evidence="4" id="KW-0143">Chaperone</keyword>
<evidence type="ECO:0000256" key="5">
    <source>
        <dbReference type="SAM" id="Coils"/>
    </source>
</evidence>
<dbReference type="InterPro" id="IPR019489">
    <property type="entry name" value="Clp_ATPase_C"/>
</dbReference>
<name>A0A1F7JIA6_9BACT</name>
<feature type="compositionally biased region" description="Polar residues" evidence="6">
    <location>
        <begin position="875"/>
        <end position="885"/>
    </location>
</feature>
<dbReference type="AlphaFoldDB" id="A0A1F7JIA6"/>
<dbReference type="Gene3D" id="3.40.50.300">
    <property type="entry name" value="P-loop containing nucleotide triphosphate hydrolases"/>
    <property type="match status" value="2"/>
</dbReference>
<feature type="domain" description="AAA+ ATPase" evidence="7">
    <location>
        <begin position="221"/>
        <end position="365"/>
    </location>
</feature>
<dbReference type="Pfam" id="PF10431">
    <property type="entry name" value="ClpB_D2-small"/>
    <property type="match status" value="1"/>
</dbReference>
<keyword evidence="5" id="KW-0175">Coiled coil</keyword>
<feature type="region of interest" description="Disordered" evidence="6">
    <location>
        <begin position="815"/>
        <end position="885"/>
    </location>
</feature>
<evidence type="ECO:0000256" key="1">
    <source>
        <dbReference type="ARBA" id="ARBA00022737"/>
    </source>
</evidence>
<sequence>MTEYRRYIEKDPALERRFQPVIVPEPSEEQAVKMLKALKNKYEAFHRVKIPDETIEAAVKLSKRYIGDRFLPDKGVDLIDEAASAVRLPLISLPEEIRSIEERVSQYKQEIQEAEKSGNRVKANILKNKLEEVDTQLKEKQESFNVRKSQTTSSVSIQSIKDIVSRWTGIPVSKITESELEKLKKLEDIMHQRLINQEIAVSSVSQAVRRGRAGLKSTQRPIGSFVFLGPTGVGKTELAKTLAEILFGQEEAMIRFDMTEYMERHEVAKLLGAPPGYVGYEEGGKLTEAVRRKPYSVVLFDEVEKAHPDIFNILLQILDDGRLTDNKGHTISFKNSVVICTSNIGTSLIQDEIMKSGKMDIQEPTILSTYTFSPRGREIMTIMGKIFQRESKDVGEWQASMLLDYFSGQKLESQDEKEDDAQFPIQGFDTHAISAKGVEFISSKDSVFYRTSTTSKIWKLTNLIDYFKDNVVINALPDAPEQQLPTSRLKTHALSLDEYEYVTSKDRYWRRKEGTTDWETGMLKDYFNGHTVQSPADVKSAQPVKEEQKNVAKDEKAAKKTNQPEVGLPINYWDVHSFSPDGKELIIVGDRLWIRQSSEKSWKTLMLKDYFGQNFPLEKELDEKKKIENELDKNQYLRTKIKVMNELRKFFRPELINRFDEVIIFEPLKYEHMLKIVELQLKALKKLLEDQNIGFSWTPAAAKEIVRAGFDPLYGARPLKRTIQKLIENPLSSLIIEQKVKDSDTVIVDFDGDNFIFNIEKVELVDVSKLNVDQTKPIRYFCEKCGNKFETLKLKNSTVICSKCASNQVQQVAAEKEEKMEEPTSKGVTDKPLEQNPQVDLKIADAAKTGQEKKDQKEQPDKTQNGFLKKDTAGFSRNTQSPVTA</sequence>
<dbReference type="Gene3D" id="1.10.8.60">
    <property type="match status" value="2"/>
</dbReference>
<evidence type="ECO:0000259" key="8">
    <source>
        <dbReference type="SMART" id="SM01086"/>
    </source>
</evidence>
<keyword evidence="2" id="KW-0547">Nucleotide-binding</keyword>
<comment type="caution">
    <text evidence="9">The sequence shown here is derived from an EMBL/GenBank/DDBJ whole genome shotgun (WGS) entry which is preliminary data.</text>
</comment>
<dbReference type="InterPro" id="IPR041546">
    <property type="entry name" value="ClpA/ClpB_AAA_lid"/>
</dbReference>
<evidence type="ECO:0000256" key="2">
    <source>
        <dbReference type="ARBA" id="ARBA00022741"/>
    </source>
</evidence>
<gene>
    <name evidence="9" type="ORF">A3H78_04470</name>
</gene>
<dbReference type="SMART" id="SM00382">
    <property type="entry name" value="AAA"/>
    <property type="match status" value="1"/>
</dbReference>
<dbReference type="SUPFAM" id="SSF52540">
    <property type="entry name" value="P-loop containing nucleoside triphosphate hydrolases"/>
    <property type="match status" value="3"/>
</dbReference>
<evidence type="ECO:0000256" key="4">
    <source>
        <dbReference type="ARBA" id="ARBA00023186"/>
    </source>
</evidence>